<dbReference type="AlphaFoldDB" id="A0A922A1Q3"/>
<gene>
    <name evidence="9" type="ORF">I3842_Q056400</name>
</gene>
<evidence type="ECO:0000256" key="6">
    <source>
        <dbReference type="ARBA" id="ARBA00023128"/>
    </source>
</evidence>
<evidence type="ECO:0000256" key="4">
    <source>
        <dbReference type="ARBA" id="ARBA00022792"/>
    </source>
</evidence>
<dbReference type="Proteomes" id="UP000811246">
    <property type="component" value="Unassembled WGS sequence"/>
</dbReference>
<keyword evidence="5" id="KW-0249">Electron transport</keyword>
<keyword evidence="6" id="KW-0496">Mitochondrion</keyword>
<keyword evidence="3" id="KW-0679">Respiratory chain</keyword>
<keyword evidence="2" id="KW-0813">Transport</keyword>
<dbReference type="InterPro" id="IPR039993">
    <property type="entry name" value="NDUFB10"/>
</dbReference>
<dbReference type="PANTHER" id="PTHR13094:SF1">
    <property type="entry name" value="NADH DEHYDROGENASE [UBIQUINONE] 1 BETA SUBCOMPLEX SUBUNIT 10"/>
    <property type="match status" value="1"/>
</dbReference>
<dbReference type="GO" id="GO:0005743">
    <property type="term" value="C:mitochondrial inner membrane"/>
    <property type="evidence" value="ECO:0007669"/>
    <property type="project" value="UniProtKB-SubCell"/>
</dbReference>
<comment type="subcellular location">
    <subcellularLocation>
        <location evidence="1">Mitochondrion inner membrane</location>
        <topology evidence="1">Peripheral membrane protein</topology>
        <orientation evidence="1">Matrix side</orientation>
    </subcellularLocation>
</comment>
<name>A0A922A1Q3_CARIL</name>
<organism evidence="9 10">
    <name type="scientific">Carya illinoinensis</name>
    <name type="common">Pecan</name>
    <dbReference type="NCBI Taxonomy" id="32201"/>
    <lineage>
        <taxon>Eukaryota</taxon>
        <taxon>Viridiplantae</taxon>
        <taxon>Streptophyta</taxon>
        <taxon>Embryophyta</taxon>
        <taxon>Tracheophyta</taxon>
        <taxon>Spermatophyta</taxon>
        <taxon>Magnoliopsida</taxon>
        <taxon>eudicotyledons</taxon>
        <taxon>Gunneridae</taxon>
        <taxon>Pentapetalae</taxon>
        <taxon>rosids</taxon>
        <taxon>fabids</taxon>
        <taxon>Fagales</taxon>
        <taxon>Juglandaceae</taxon>
        <taxon>Carya</taxon>
    </lineage>
</organism>
<evidence type="ECO:0000256" key="3">
    <source>
        <dbReference type="ARBA" id="ARBA00022660"/>
    </source>
</evidence>
<feature type="region of interest" description="Disordered" evidence="8">
    <location>
        <begin position="1"/>
        <end position="20"/>
    </location>
</feature>
<evidence type="ECO:0000256" key="2">
    <source>
        <dbReference type="ARBA" id="ARBA00022448"/>
    </source>
</evidence>
<protein>
    <submittedName>
        <fullName evidence="9">Uncharacterized protein</fullName>
    </submittedName>
</protein>
<evidence type="ECO:0000256" key="5">
    <source>
        <dbReference type="ARBA" id="ARBA00022982"/>
    </source>
</evidence>
<evidence type="ECO:0000313" key="9">
    <source>
        <dbReference type="EMBL" id="KAG6620640.1"/>
    </source>
</evidence>
<sequence>MSRTAQTQGRKKGVDFDELPPDNFNPSNLYNDPVAMLEMREHIVREKWIQIVKVKILREKLKWCYRIKGINHPQKCSHLIQQYLDTTCGIS</sequence>
<evidence type="ECO:0000256" key="8">
    <source>
        <dbReference type="SAM" id="MobiDB-lite"/>
    </source>
</evidence>
<dbReference type="EMBL" id="MU228895">
    <property type="protein sequence ID" value="KAG6620640.1"/>
    <property type="molecule type" value="Genomic_DNA"/>
</dbReference>
<comment type="caution">
    <text evidence="9">The sequence shown here is derived from an EMBL/GenBank/DDBJ whole genome shotgun (WGS) entry which is preliminary data.</text>
</comment>
<accession>A0A922A1Q3</accession>
<evidence type="ECO:0000256" key="7">
    <source>
        <dbReference type="ARBA" id="ARBA00023136"/>
    </source>
</evidence>
<proteinExistence type="predicted"/>
<keyword evidence="7" id="KW-0472">Membrane</keyword>
<evidence type="ECO:0000313" key="10">
    <source>
        <dbReference type="Proteomes" id="UP000811246"/>
    </source>
</evidence>
<reference evidence="9" key="1">
    <citation type="submission" date="2021-01" db="EMBL/GenBank/DDBJ databases">
        <authorList>
            <person name="Lovell J.T."/>
            <person name="Bentley N."/>
            <person name="Bhattarai G."/>
            <person name="Jenkins J.W."/>
            <person name="Sreedasyam A."/>
            <person name="Alarcon Y."/>
            <person name="Bock C."/>
            <person name="Boston L."/>
            <person name="Carlson J."/>
            <person name="Cervantes K."/>
            <person name="Clermont K."/>
            <person name="Krom N."/>
            <person name="Kubenka K."/>
            <person name="Mamidi S."/>
            <person name="Mattison C."/>
            <person name="Monteros M."/>
            <person name="Pisani C."/>
            <person name="Plott C."/>
            <person name="Rajasekar S."/>
            <person name="Rhein H.S."/>
            <person name="Rohla C."/>
            <person name="Song M."/>
            <person name="Hilaire R.S."/>
            <person name="Shu S."/>
            <person name="Wells L."/>
            <person name="Wang X."/>
            <person name="Webber J."/>
            <person name="Heerema R.J."/>
            <person name="Klein P."/>
            <person name="Conner P."/>
            <person name="Grauke L."/>
            <person name="Grimwood J."/>
            <person name="Schmutz J."/>
            <person name="Randall J.J."/>
        </authorList>
    </citation>
    <scope>NUCLEOTIDE SEQUENCE</scope>
    <source>
        <tissue evidence="9">Leaf</tissue>
    </source>
</reference>
<evidence type="ECO:0000256" key="1">
    <source>
        <dbReference type="ARBA" id="ARBA00004443"/>
    </source>
</evidence>
<dbReference type="PANTHER" id="PTHR13094">
    <property type="entry name" value="NADH-UBIQUINONE OXIDOREDUCTASE PDSW SUBUNIT"/>
    <property type="match status" value="1"/>
</dbReference>
<keyword evidence="4" id="KW-0999">Mitochondrion inner membrane</keyword>